<proteinExistence type="predicted"/>
<accession>A0AAJ5WTR0</accession>
<dbReference type="InterPro" id="IPR029475">
    <property type="entry name" value="DUF6807"/>
</dbReference>
<reference evidence="2" key="1">
    <citation type="submission" date="2023-03" db="EMBL/GenBank/DDBJ databases">
        <title>Andean soil-derived lignocellulolytic bacterial consortium as a source of novel taxa and putative plastic-active enzymes.</title>
        <authorList>
            <person name="Diaz-Garcia L."/>
            <person name="Chuvochina M."/>
            <person name="Feuerriegel G."/>
            <person name="Bunk B."/>
            <person name="Sproer C."/>
            <person name="Streit W.R."/>
            <person name="Rodriguez L.M."/>
            <person name="Overmann J."/>
            <person name="Jimenez D.J."/>
        </authorList>
    </citation>
    <scope>NUCLEOTIDE SEQUENCE</scope>
    <source>
        <strain evidence="2">MAG 7</strain>
    </source>
</reference>
<dbReference type="EMBL" id="CP119311">
    <property type="protein sequence ID" value="WEK38051.1"/>
    <property type="molecule type" value="Genomic_DNA"/>
</dbReference>
<evidence type="ECO:0000313" key="3">
    <source>
        <dbReference type="Proteomes" id="UP001220610"/>
    </source>
</evidence>
<name>A0AAJ5WTR0_9BACT</name>
<feature type="chain" id="PRO_5042470614" evidence="1">
    <location>
        <begin position="20"/>
        <end position="398"/>
    </location>
</feature>
<evidence type="ECO:0000313" key="2">
    <source>
        <dbReference type="EMBL" id="WEK38051.1"/>
    </source>
</evidence>
<evidence type="ECO:0000256" key="1">
    <source>
        <dbReference type="SAM" id="SignalP"/>
    </source>
</evidence>
<dbReference type="Proteomes" id="UP001220610">
    <property type="component" value="Chromosome"/>
</dbReference>
<feature type="signal peptide" evidence="1">
    <location>
        <begin position="1"/>
        <end position="19"/>
    </location>
</feature>
<protein>
    <submittedName>
        <fullName evidence="2">PmoA family protein</fullName>
    </submittedName>
</protein>
<keyword evidence="1" id="KW-0732">Signal</keyword>
<sequence>MRTIPLLLIALLLVTVSHAQTLTVEVNAGQHPRFQTPIFFTLPKALPANSAWQLVNPVTRRSTPVQLLDNRQAVFMLPDSLTANASISYQLQPLKKKTAPAVTIDSKDYGLLLSSHHKPVLFYHTRTSLPPVDSLSLFQRSGFIHPLYSPNGRVLTDDFPEGHMHQHALFTAWTSTTFRNSFIDFWNQAKDLGTVEHMEVIKATGGPVMGQLQVKLRHKSKAHGEVLQEIWTINVYPFEHYFLFDLVSEQRNTSTDTLYLNKYHYGGLGFRGSREWNPDDKENFKQRWQLLTSEGKKDSAANHTHVRWVDASGTVNKALVGATVLGFPDNFRYPQAIRVHPTMPYFVYSPVVDGAFSINPGELYRSGYRYYIHDGKVNTNTVNQLLNDLVTPPVVSIR</sequence>
<gene>
    <name evidence="2" type="ORF">P0Y53_11120</name>
</gene>
<organism evidence="2 3">
    <name type="scientific">Candidatus Pseudobacter hemicellulosilyticus</name>
    <dbReference type="NCBI Taxonomy" id="3121375"/>
    <lineage>
        <taxon>Bacteria</taxon>
        <taxon>Pseudomonadati</taxon>
        <taxon>Bacteroidota</taxon>
        <taxon>Chitinophagia</taxon>
        <taxon>Chitinophagales</taxon>
        <taxon>Chitinophagaceae</taxon>
        <taxon>Pseudobacter</taxon>
    </lineage>
</organism>
<dbReference type="AlphaFoldDB" id="A0AAJ5WTR0"/>
<dbReference type="Pfam" id="PF14100">
    <property type="entry name" value="DUF6807"/>
    <property type="match status" value="1"/>
</dbReference>